<evidence type="ECO:0008006" key="3">
    <source>
        <dbReference type="Google" id="ProtNLM"/>
    </source>
</evidence>
<keyword evidence="2" id="KW-1185">Reference proteome</keyword>
<name>A0A844HPU1_9RHOB</name>
<organism evidence="1 2">
    <name type="scientific">Paracoccus litorisediminis</name>
    <dbReference type="NCBI Taxonomy" id="2006130"/>
    <lineage>
        <taxon>Bacteria</taxon>
        <taxon>Pseudomonadati</taxon>
        <taxon>Pseudomonadota</taxon>
        <taxon>Alphaproteobacteria</taxon>
        <taxon>Rhodobacterales</taxon>
        <taxon>Paracoccaceae</taxon>
        <taxon>Paracoccus</taxon>
    </lineage>
</organism>
<reference evidence="1 2" key="1">
    <citation type="submission" date="2019-11" db="EMBL/GenBank/DDBJ databases">
        <authorList>
            <person name="Dong K."/>
        </authorList>
    </citation>
    <scope>NUCLEOTIDE SEQUENCE [LARGE SCALE GENOMIC DNA]</scope>
    <source>
        <strain evidence="1 2">NBRC 112902</strain>
    </source>
</reference>
<evidence type="ECO:0000313" key="1">
    <source>
        <dbReference type="EMBL" id="MTH61910.1"/>
    </source>
</evidence>
<dbReference type="SUPFAM" id="SSF55785">
    <property type="entry name" value="PYP-like sensor domain (PAS domain)"/>
    <property type="match status" value="1"/>
</dbReference>
<protein>
    <recommendedName>
        <fullName evidence="3">PAS domain-containing protein</fullName>
    </recommendedName>
</protein>
<gene>
    <name evidence="1" type="ORF">GL300_22190</name>
</gene>
<dbReference type="EMBL" id="WMIG01000022">
    <property type="protein sequence ID" value="MTH61910.1"/>
    <property type="molecule type" value="Genomic_DNA"/>
</dbReference>
<dbReference type="RefSeq" id="WP_155041862.1">
    <property type="nucleotide sequence ID" value="NZ_WMIG01000022.1"/>
</dbReference>
<accession>A0A844HPU1</accession>
<evidence type="ECO:0000313" key="2">
    <source>
        <dbReference type="Proteomes" id="UP000449846"/>
    </source>
</evidence>
<proteinExistence type="predicted"/>
<sequence length="379" mass="41868">MPGGPPILPSELPVLIDRYHSDGALLEINPAQQEFLGLDAGDKPTLKTMYSSHSAEFLRDVLEGRVQPQASVPLWMLGRDDVEHPVVATLCRTDAGLLVCKLPLGAQALSLQDEMIERVEILSGMIGEAREAYWCIEFLEPIDVTQPEDAIIAQVFGNASCWRACNRAMAELYAVPEGLDFNDQPVSRYFPDTPVNREMLRDLIRAGYRLDGAVAIDQRHGGEAILVENDFRARIAEGRLVRLWGTVRDISANRAREQDLNDRADRMRDILGALPDPVLLLSAEGFVLAANPAADAAFEGRNLLGRAFDQIAAHKAAFQTLRTAAVLRDTGEIAMNLPAAKGSRRGWLLRVAFSDGIRGQMVVTARPQRTRPRKEREEA</sequence>
<dbReference type="AlphaFoldDB" id="A0A844HPU1"/>
<comment type="caution">
    <text evidence="1">The sequence shown here is derived from an EMBL/GenBank/DDBJ whole genome shotgun (WGS) entry which is preliminary data.</text>
</comment>
<dbReference type="OrthoDB" id="7819489at2"/>
<dbReference type="InterPro" id="IPR035965">
    <property type="entry name" value="PAS-like_dom_sf"/>
</dbReference>
<dbReference type="Gene3D" id="3.30.450.20">
    <property type="entry name" value="PAS domain"/>
    <property type="match status" value="1"/>
</dbReference>
<dbReference type="Proteomes" id="UP000449846">
    <property type="component" value="Unassembled WGS sequence"/>
</dbReference>